<evidence type="ECO:0000313" key="2">
    <source>
        <dbReference type="Proteomes" id="UP000694892"/>
    </source>
</evidence>
<organism evidence="1 2">
    <name type="scientific">Xenopus laevis</name>
    <name type="common">African clawed frog</name>
    <dbReference type="NCBI Taxonomy" id="8355"/>
    <lineage>
        <taxon>Eukaryota</taxon>
        <taxon>Metazoa</taxon>
        <taxon>Chordata</taxon>
        <taxon>Craniata</taxon>
        <taxon>Vertebrata</taxon>
        <taxon>Euteleostomi</taxon>
        <taxon>Amphibia</taxon>
        <taxon>Batrachia</taxon>
        <taxon>Anura</taxon>
        <taxon>Pipoidea</taxon>
        <taxon>Pipidae</taxon>
        <taxon>Xenopodinae</taxon>
        <taxon>Xenopus</taxon>
        <taxon>Xenopus</taxon>
    </lineage>
</organism>
<name>A0A974CMU8_XENLA</name>
<accession>A0A974CMU8</accession>
<evidence type="ECO:0000313" key="1">
    <source>
        <dbReference type="EMBL" id="OCT76299.1"/>
    </source>
</evidence>
<dbReference type="EMBL" id="CM004476">
    <property type="protein sequence ID" value="OCT76299.1"/>
    <property type="molecule type" value="Genomic_DNA"/>
</dbReference>
<sequence>MLLSLQAFELAQITEENYHCYTSPSPTIWGKATQRKSFCHQVITAPKSHKMVLVGHRAFHSVMTFLNS</sequence>
<reference evidence="2" key="1">
    <citation type="journal article" date="2016" name="Nature">
        <title>Genome evolution in the allotetraploid frog Xenopus laevis.</title>
        <authorList>
            <person name="Session A.M."/>
            <person name="Uno Y."/>
            <person name="Kwon T."/>
            <person name="Chapman J.A."/>
            <person name="Toyoda A."/>
            <person name="Takahashi S."/>
            <person name="Fukui A."/>
            <person name="Hikosaka A."/>
            <person name="Suzuki A."/>
            <person name="Kondo M."/>
            <person name="van Heeringen S.J."/>
            <person name="Quigley I."/>
            <person name="Heinz S."/>
            <person name="Ogino H."/>
            <person name="Ochi H."/>
            <person name="Hellsten U."/>
            <person name="Lyons J.B."/>
            <person name="Simakov O."/>
            <person name="Putnam N."/>
            <person name="Stites J."/>
            <person name="Kuroki Y."/>
            <person name="Tanaka T."/>
            <person name="Michiue T."/>
            <person name="Watanabe M."/>
            <person name="Bogdanovic O."/>
            <person name="Lister R."/>
            <person name="Georgiou G."/>
            <person name="Paranjpe S.S."/>
            <person name="van Kruijsbergen I."/>
            <person name="Shu S."/>
            <person name="Carlson J."/>
            <person name="Kinoshita T."/>
            <person name="Ohta Y."/>
            <person name="Mawaribuchi S."/>
            <person name="Jenkins J."/>
            <person name="Grimwood J."/>
            <person name="Schmutz J."/>
            <person name="Mitros T."/>
            <person name="Mozaffari S.V."/>
            <person name="Suzuki Y."/>
            <person name="Haramoto Y."/>
            <person name="Yamamoto T.S."/>
            <person name="Takagi C."/>
            <person name="Heald R."/>
            <person name="Miller K."/>
            <person name="Haudenschild C."/>
            <person name="Kitzman J."/>
            <person name="Nakayama T."/>
            <person name="Izutsu Y."/>
            <person name="Robert J."/>
            <person name="Fortriede J."/>
            <person name="Burns K."/>
            <person name="Lotay V."/>
            <person name="Karimi K."/>
            <person name="Yasuoka Y."/>
            <person name="Dichmann D.S."/>
            <person name="Flajnik M.F."/>
            <person name="Houston D.W."/>
            <person name="Shendure J."/>
            <person name="DuPasquier L."/>
            <person name="Vize P.D."/>
            <person name="Zorn A.M."/>
            <person name="Ito M."/>
            <person name="Marcotte E.M."/>
            <person name="Wallingford J.B."/>
            <person name="Ito Y."/>
            <person name="Asashima M."/>
            <person name="Ueno N."/>
            <person name="Matsuda Y."/>
            <person name="Veenstra G.J."/>
            <person name="Fujiyama A."/>
            <person name="Harland R.M."/>
            <person name="Taira M."/>
            <person name="Rokhsar D.S."/>
        </authorList>
    </citation>
    <scope>NUCLEOTIDE SEQUENCE [LARGE SCALE GENOMIC DNA]</scope>
    <source>
        <strain evidence="2">J</strain>
    </source>
</reference>
<gene>
    <name evidence="1" type="ORF">XELAEV_18031500mg</name>
</gene>
<dbReference type="Proteomes" id="UP000694892">
    <property type="component" value="Chromosome 6L"/>
</dbReference>
<protein>
    <submittedName>
        <fullName evidence="1">Uncharacterized protein</fullName>
    </submittedName>
</protein>
<proteinExistence type="predicted"/>
<dbReference type="AlphaFoldDB" id="A0A974CMU8"/>